<accession>A0A848KPB3</accession>
<evidence type="ECO:0000256" key="4">
    <source>
        <dbReference type="ARBA" id="ARBA00022679"/>
    </source>
</evidence>
<dbReference type="Pfam" id="PF00498">
    <property type="entry name" value="FHA"/>
    <property type="match status" value="1"/>
</dbReference>
<dbReference type="RefSeq" id="WP_169590362.1">
    <property type="nucleotide sequence ID" value="NZ_VCQU01000007.1"/>
</dbReference>
<dbReference type="PROSITE" id="PS00108">
    <property type="entry name" value="PROTEIN_KINASE_ST"/>
    <property type="match status" value="1"/>
</dbReference>
<proteinExistence type="predicted"/>
<reference evidence="10 11" key="2">
    <citation type="submission" date="2020-06" db="EMBL/GenBank/DDBJ databases">
        <title>Antribacter stalactiti gen. nov., sp. nov., a new member of the family Nacardiaceae isolated from a cave.</title>
        <authorList>
            <person name="Kim I.S."/>
        </authorList>
    </citation>
    <scope>NUCLEOTIDE SEQUENCE [LARGE SCALE GENOMIC DNA]</scope>
    <source>
        <strain evidence="10 11">YC2-7</strain>
    </source>
</reference>
<keyword evidence="4" id="KW-0808">Transferase</keyword>
<keyword evidence="7" id="KW-0067">ATP-binding</keyword>
<dbReference type="SUPFAM" id="SSF49879">
    <property type="entry name" value="SMAD/FHA domain"/>
    <property type="match status" value="1"/>
</dbReference>
<dbReference type="InterPro" id="IPR008271">
    <property type="entry name" value="Ser/Thr_kinase_AS"/>
</dbReference>
<keyword evidence="5" id="KW-0547">Nucleotide-binding</keyword>
<evidence type="ECO:0000256" key="1">
    <source>
        <dbReference type="ARBA" id="ARBA00012513"/>
    </source>
</evidence>
<dbReference type="PANTHER" id="PTHR43289:SF6">
    <property type="entry name" value="SERINE_THREONINE-PROTEIN KINASE NEKL-3"/>
    <property type="match status" value="1"/>
</dbReference>
<dbReference type="EMBL" id="VCQU01000007">
    <property type="protein sequence ID" value="NMN97467.1"/>
    <property type="molecule type" value="Genomic_DNA"/>
</dbReference>
<evidence type="ECO:0000256" key="3">
    <source>
        <dbReference type="ARBA" id="ARBA00022553"/>
    </source>
</evidence>
<dbReference type="EC" id="2.7.11.1" evidence="1"/>
<dbReference type="AlphaFoldDB" id="A0A848KPB3"/>
<reference evidence="10 11" key="1">
    <citation type="submission" date="2019-05" db="EMBL/GenBank/DDBJ databases">
        <authorList>
            <person name="Lee S.D."/>
        </authorList>
    </citation>
    <scope>NUCLEOTIDE SEQUENCE [LARGE SCALE GENOMIC DNA]</scope>
    <source>
        <strain evidence="10 11">YC2-7</strain>
    </source>
</reference>
<dbReference type="CDD" id="cd14014">
    <property type="entry name" value="STKc_PknB_like"/>
    <property type="match status" value="1"/>
</dbReference>
<feature type="domain" description="Protein kinase" evidence="9">
    <location>
        <begin position="162"/>
        <end position="436"/>
    </location>
</feature>
<feature type="domain" description="FHA" evidence="8">
    <location>
        <begin position="26"/>
        <end position="79"/>
    </location>
</feature>
<organism evidence="10 11">
    <name type="scientific">Antrihabitans stalactiti</name>
    <dbReference type="NCBI Taxonomy" id="2584121"/>
    <lineage>
        <taxon>Bacteria</taxon>
        <taxon>Bacillati</taxon>
        <taxon>Actinomycetota</taxon>
        <taxon>Actinomycetes</taxon>
        <taxon>Mycobacteriales</taxon>
        <taxon>Nocardiaceae</taxon>
        <taxon>Antrihabitans</taxon>
    </lineage>
</organism>
<keyword evidence="11" id="KW-1185">Reference proteome</keyword>
<dbReference type="InterPro" id="IPR008984">
    <property type="entry name" value="SMAD_FHA_dom_sf"/>
</dbReference>
<gene>
    <name evidence="10" type="ORF">FGL95_20740</name>
</gene>
<name>A0A848KPB3_9NOCA</name>
<dbReference type="SMART" id="SM00240">
    <property type="entry name" value="FHA"/>
    <property type="match status" value="1"/>
</dbReference>
<dbReference type="PROSITE" id="PS50011">
    <property type="entry name" value="PROTEIN_KINASE_DOM"/>
    <property type="match status" value="1"/>
</dbReference>
<dbReference type="InterPro" id="IPR000253">
    <property type="entry name" value="FHA_dom"/>
</dbReference>
<dbReference type="GO" id="GO:0005524">
    <property type="term" value="F:ATP binding"/>
    <property type="evidence" value="ECO:0007669"/>
    <property type="project" value="UniProtKB-KW"/>
</dbReference>
<dbReference type="Gene3D" id="2.60.200.20">
    <property type="match status" value="1"/>
</dbReference>
<sequence length="436" mass="46517">MSKVTLTVIAGPSTGATFEYTERTIAIAGRADDCNPRIIEPGPQVHVSRHHCLFDINPPDIRVRDFGSLNGTHVNGVEIGRRAAGQTPEEGARNAFRERDLVDGDRIALGATILAVTVESDRETVVTPTRRVSPRFEPGSRIDKLLSDAAAGQPDLAGIRGFEIVSELGRGGQGVVYLARHESNGELVALKVLLAAIAVQRKARDEFLREISGMRALRHPNVVGLREAGSAGDTFFFTSEFCPGGSVDDLVRKGGVLNPEEAVAITLQALDGLAYTHSVLLGPEATGLVHRDIKPGNILLSSTGPDRIAKIGDFGLAKAFDRAGLSGHTMTGAIAGTLSFMAYPQLIDYKRAKPDVDVWSTAATLYWMLTQKMPRNFPPAADPIGVVLGTSAIPIRERNPAIPGTLAAVIDEALIDKPQIVVTSATEFADALRNAL</sequence>
<comment type="caution">
    <text evidence="10">The sequence shown here is derived from an EMBL/GenBank/DDBJ whole genome shotgun (WGS) entry which is preliminary data.</text>
</comment>
<evidence type="ECO:0000313" key="10">
    <source>
        <dbReference type="EMBL" id="NMN97467.1"/>
    </source>
</evidence>
<dbReference type="GO" id="GO:0004674">
    <property type="term" value="F:protein serine/threonine kinase activity"/>
    <property type="evidence" value="ECO:0007669"/>
    <property type="project" value="UniProtKB-KW"/>
</dbReference>
<evidence type="ECO:0000259" key="8">
    <source>
        <dbReference type="PROSITE" id="PS50006"/>
    </source>
</evidence>
<evidence type="ECO:0000256" key="7">
    <source>
        <dbReference type="ARBA" id="ARBA00022840"/>
    </source>
</evidence>
<dbReference type="PROSITE" id="PS50006">
    <property type="entry name" value="FHA_DOMAIN"/>
    <property type="match status" value="1"/>
</dbReference>
<dbReference type="SMART" id="SM00220">
    <property type="entry name" value="S_TKc"/>
    <property type="match status" value="1"/>
</dbReference>
<keyword evidence="6" id="KW-0418">Kinase</keyword>
<evidence type="ECO:0000256" key="5">
    <source>
        <dbReference type="ARBA" id="ARBA00022741"/>
    </source>
</evidence>
<evidence type="ECO:0000259" key="9">
    <source>
        <dbReference type="PROSITE" id="PS50011"/>
    </source>
</evidence>
<evidence type="ECO:0000256" key="6">
    <source>
        <dbReference type="ARBA" id="ARBA00022777"/>
    </source>
</evidence>
<dbReference type="SUPFAM" id="SSF56112">
    <property type="entry name" value="Protein kinase-like (PK-like)"/>
    <property type="match status" value="1"/>
</dbReference>
<evidence type="ECO:0000256" key="2">
    <source>
        <dbReference type="ARBA" id="ARBA00022527"/>
    </source>
</evidence>
<dbReference type="Pfam" id="PF00069">
    <property type="entry name" value="Pkinase"/>
    <property type="match status" value="1"/>
</dbReference>
<dbReference type="InterPro" id="IPR000719">
    <property type="entry name" value="Prot_kinase_dom"/>
</dbReference>
<keyword evidence="3" id="KW-0597">Phosphoprotein</keyword>
<protein>
    <recommendedName>
        <fullName evidence="1">non-specific serine/threonine protein kinase</fullName>
        <ecNumber evidence="1">2.7.11.1</ecNumber>
    </recommendedName>
</protein>
<dbReference type="InterPro" id="IPR011009">
    <property type="entry name" value="Kinase-like_dom_sf"/>
</dbReference>
<dbReference type="Proteomes" id="UP000535543">
    <property type="component" value="Unassembled WGS sequence"/>
</dbReference>
<evidence type="ECO:0000313" key="11">
    <source>
        <dbReference type="Proteomes" id="UP000535543"/>
    </source>
</evidence>
<keyword evidence="2" id="KW-0723">Serine/threonine-protein kinase</keyword>
<dbReference type="PANTHER" id="PTHR43289">
    <property type="entry name" value="MITOGEN-ACTIVATED PROTEIN KINASE KINASE KINASE 20-RELATED"/>
    <property type="match status" value="1"/>
</dbReference>
<dbReference type="Gene3D" id="1.10.510.10">
    <property type="entry name" value="Transferase(Phosphotransferase) domain 1"/>
    <property type="match status" value="1"/>
</dbReference>